<dbReference type="InterPro" id="IPR036390">
    <property type="entry name" value="WH_DNA-bd_sf"/>
</dbReference>
<evidence type="ECO:0000256" key="3">
    <source>
        <dbReference type="ARBA" id="ARBA00023163"/>
    </source>
</evidence>
<dbReference type="CDD" id="cd00092">
    <property type="entry name" value="HTH_CRP"/>
    <property type="match status" value="1"/>
</dbReference>
<dbReference type="InterPro" id="IPR018490">
    <property type="entry name" value="cNMP-bd_dom_sf"/>
</dbReference>
<dbReference type="RefSeq" id="WP_179704672.1">
    <property type="nucleotide sequence ID" value="NZ_JACCAS010000001.1"/>
</dbReference>
<dbReference type="Pfam" id="PF00027">
    <property type="entry name" value="cNMP_binding"/>
    <property type="match status" value="1"/>
</dbReference>
<dbReference type="PRINTS" id="PR00034">
    <property type="entry name" value="HTHCRP"/>
</dbReference>
<dbReference type="GO" id="GO:0003700">
    <property type="term" value="F:DNA-binding transcription factor activity"/>
    <property type="evidence" value="ECO:0007669"/>
    <property type="project" value="TreeGrafter"/>
</dbReference>
<dbReference type="EMBL" id="JACCAS010000001">
    <property type="protein sequence ID" value="NYH21081.1"/>
    <property type="molecule type" value="Genomic_DNA"/>
</dbReference>
<feature type="domain" description="HTH crp-type" evidence="4">
    <location>
        <begin position="159"/>
        <end position="233"/>
    </location>
</feature>
<dbReference type="Proteomes" id="UP000540929">
    <property type="component" value="Unassembled WGS sequence"/>
</dbReference>
<keyword evidence="7" id="KW-1185">Reference proteome</keyword>
<sequence>MKDDVSPAGRYRPSIFAAPFRKTGDGSAVELLSVAEQDALIDASRLVSVRRNTVLYPEGGTAEFVYNIVSGVAETYQLLASGQKRITAFLFPRDLMGLSLNGTYVATGQSLTALTAYRIPLDALEAILERDPRLDLSLLCKLCHELRRSQHHALTVGKNDAVARIASFLLWIEHAYALPERAAGELALPMARHDVADYVGLSVESVSRALHALETQGVIRRKGPRLITLLDMAALRELAGTQ</sequence>
<dbReference type="SMART" id="SM00100">
    <property type="entry name" value="cNMP"/>
    <property type="match status" value="1"/>
</dbReference>
<dbReference type="Pfam" id="PF13545">
    <property type="entry name" value="HTH_Crp_2"/>
    <property type="match status" value="1"/>
</dbReference>
<dbReference type="Proteomes" id="UP000572540">
    <property type="component" value="Unassembled WGS sequence"/>
</dbReference>
<accession>A0A7Z0B4N4</accession>
<dbReference type="EMBL" id="JACCAU010000001">
    <property type="protein sequence ID" value="NYH19880.1"/>
    <property type="molecule type" value="Genomic_DNA"/>
</dbReference>
<keyword evidence="3" id="KW-0804">Transcription</keyword>
<dbReference type="PROSITE" id="PS51063">
    <property type="entry name" value="HTH_CRP_2"/>
    <property type="match status" value="1"/>
</dbReference>
<gene>
    <name evidence="6" type="ORF">GGD40_000560</name>
    <name evidence="5" type="ORF">GGD41_007108</name>
</gene>
<evidence type="ECO:0000256" key="1">
    <source>
        <dbReference type="ARBA" id="ARBA00023015"/>
    </source>
</evidence>
<dbReference type="InterPro" id="IPR050397">
    <property type="entry name" value="Env_Response_Regulators"/>
</dbReference>
<dbReference type="InterPro" id="IPR014710">
    <property type="entry name" value="RmlC-like_jellyroll"/>
</dbReference>
<dbReference type="Gene3D" id="1.10.10.10">
    <property type="entry name" value="Winged helix-like DNA-binding domain superfamily/Winged helix DNA-binding domain"/>
    <property type="match status" value="1"/>
</dbReference>
<dbReference type="Gene3D" id="2.60.120.10">
    <property type="entry name" value="Jelly Rolls"/>
    <property type="match status" value="1"/>
</dbReference>
<keyword evidence="1" id="KW-0805">Transcription regulation</keyword>
<reference evidence="7 8" key="1">
    <citation type="submission" date="2020-07" db="EMBL/GenBank/DDBJ databases">
        <title>Exploring microbial biodiversity for novel pathways involved in the catabolism of aromatic compounds derived from lignin.</title>
        <authorList>
            <person name="Elkins J."/>
        </authorList>
    </citation>
    <scope>NUCLEOTIDE SEQUENCE [LARGE SCALE GENOMIC DNA]</scope>
    <source>
        <strain evidence="5 8">H2C3B</strain>
        <strain evidence="6 7">H2C3C</strain>
    </source>
</reference>
<comment type="caution">
    <text evidence="5">The sequence shown here is derived from an EMBL/GenBank/DDBJ whole genome shotgun (WGS) entry which is preliminary data.</text>
</comment>
<name>A0A7Z0B4N4_9BURK</name>
<dbReference type="InterPro" id="IPR036388">
    <property type="entry name" value="WH-like_DNA-bd_sf"/>
</dbReference>
<proteinExistence type="predicted"/>
<evidence type="ECO:0000313" key="5">
    <source>
        <dbReference type="EMBL" id="NYH19880.1"/>
    </source>
</evidence>
<dbReference type="GO" id="GO:0005829">
    <property type="term" value="C:cytosol"/>
    <property type="evidence" value="ECO:0007669"/>
    <property type="project" value="TreeGrafter"/>
</dbReference>
<dbReference type="InterPro" id="IPR012318">
    <property type="entry name" value="HTH_CRP"/>
</dbReference>
<dbReference type="GO" id="GO:0003677">
    <property type="term" value="F:DNA binding"/>
    <property type="evidence" value="ECO:0007669"/>
    <property type="project" value="UniProtKB-KW"/>
</dbReference>
<organism evidence="5 8">
    <name type="scientific">Paraburkholderia bryophila</name>
    <dbReference type="NCBI Taxonomy" id="420952"/>
    <lineage>
        <taxon>Bacteria</taxon>
        <taxon>Pseudomonadati</taxon>
        <taxon>Pseudomonadota</taxon>
        <taxon>Betaproteobacteria</taxon>
        <taxon>Burkholderiales</taxon>
        <taxon>Burkholderiaceae</taxon>
        <taxon>Paraburkholderia</taxon>
    </lineage>
</organism>
<dbReference type="SMART" id="SM00419">
    <property type="entry name" value="HTH_CRP"/>
    <property type="match status" value="1"/>
</dbReference>
<dbReference type="PANTHER" id="PTHR24567">
    <property type="entry name" value="CRP FAMILY TRANSCRIPTIONAL REGULATORY PROTEIN"/>
    <property type="match status" value="1"/>
</dbReference>
<evidence type="ECO:0000313" key="7">
    <source>
        <dbReference type="Proteomes" id="UP000540929"/>
    </source>
</evidence>
<dbReference type="SUPFAM" id="SSF51206">
    <property type="entry name" value="cAMP-binding domain-like"/>
    <property type="match status" value="1"/>
</dbReference>
<dbReference type="PANTHER" id="PTHR24567:SF75">
    <property type="entry name" value="FUMARATE AND NITRATE REDUCTION REGULATORY PROTEIN"/>
    <property type="match status" value="1"/>
</dbReference>
<evidence type="ECO:0000313" key="6">
    <source>
        <dbReference type="EMBL" id="NYH21081.1"/>
    </source>
</evidence>
<dbReference type="AlphaFoldDB" id="A0A7Z0B4N4"/>
<keyword evidence="2" id="KW-0238">DNA-binding</keyword>
<evidence type="ECO:0000259" key="4">
    <source>
        <dbReference type="PROSITE" id="PS51063"/>
    </source>
</evidence>
<protein>
    <submittedName>
        <fullName evidence="5">CRP-like cAMP-binding protein</fullName>
    </submittedName>
</protein>
<dbReference type="CDD" id="cd00038">
    <property type="entry name" value="CAP_ED"/>
    <property type="match status" value="1"/>
</dbReference>
<dbReference type="InterPro" id="IPR000595">
    <property type="entry name" value="cNMP-bd_dom"/>
</dbReference>
<evidence type="ECO:0000313" key="8">
    <source>
        <dbReference type="Proteomes" id="UP000572540"/>
    </source>
</evidence>
<dbReference type="SUPFAM" id="SSF46785">
    <property type="entry name" value="Winged helix' DNA-binding domain"/>
    <property type="match status" value="1"/>
</dbReference>
<evidence type="ECO:0000256" key="2">
    <source>
        <dbReference type="ARBA" id="ARBA00023125"/>
    </source>
</evidence>